<dbReference type="STRING" id="1314778.A0A5C3NW16"/>
<evidence type="ECO:0000256" key="1">
    <source>
        <dbReference type="SAM" id="MobiDB-lite"/>
    </source>
</evidence>
<reference evidence="2 3" key="1">
    <citation type="journal article" date="2019" name="Nat. Ecol. Evol.">
        <title>Megaphylogeny resolves global patterns of mushroom evolution.</title>
        <authorList>
            <person name="Varga T."/>
            <person name="Krizsan K."/>
            <person name="Foldi C."/>
            <person name="Dima B."/>
            <person name="Sanchez-Garcia M."/>
            <person name="Sanchez-Ramirez S."/>
            <person name="Szollosi G.J."/>
            <person name="Szarkandi J.G."/>
            <person name="Papp V."/>
            <person name="Albert L."/>
            <person name="Andreopoulos W."/>
            <person name="Angelini C."/>
            <person name="Antonin V."/>
            <person name="Barry K.W."/>
            <person name="Bougher N.L."/>
            <person name="Buchanan P."/>
            <person name="Buyck B."/>
            <person name="Bense V."/>
            <person name="Catcheside P."/>
            <person name="Chovatia M."/>
            <person name="Cooper J."/>
            <person name="Damon W."/>
            <person name="Desjardin D."/>
            <person name="Finy P."/>
            <person name="Geml J."/>
            <person name="Haridas S."/>
            <person name="Hughes K."/>
            <person name="Justo A."/>
            <person name="Karasinski D."/>
            <person name="Kautmanova I."/>
            <person name="Kiss B."/>
            <person name="Kocsube S."/>
            <person name="Kotiranta H."/>
            <person name="LaButti K.M."/>
            <person name="Lechner B.E."/>
            <person name="Liimatainen K."/>
            <person name="Lipzen A."/>
            <person name="Lukacs Z."/>
            <person name="Mihaltcheva S."/>
            <person name="Morgado L.N."/>
            <person name="Niskanen T."/>
            <person name="Noordeloos M.E."/>
            <person name="Ohm R.A."/>
            <person name="Ortiz-Santana B."/>
            <person name="Ovrebo C."/>
            <person name="Racz N."/>
            <person name="Riley R."/>
            <person name="Savchenko A."/>
            <person name="Shiryaev A."/>
            <person name="Soop K."/>
            <person name="Spirin V."/>
            <person name="Szebenyi C."/>
            <person name="Tomsovsky M."/>
            <person name="Tulloss R.E."/>
            <person name="Uehling J."/>
            <person name="Grigoriev I.V."/>
            <person name="Vagvolgyi C."/>
            <person name="Papp T."/>
            <person name="Martin F.M."/>
            <person name="Miettinen O."/>
            <person name="Hibbett D.S."/>
            <person name="Nagy L.G."/>
        </authorList>
    </citation>
    <scope>NUCLEOTIDE SEQUENCE [LARGE SCALE GENOMIC DNA]</scope>
    <source>
        <strain evidence="2 3">HHB13444</strain>
    </source>
</reference>
<sequence>MDDVARPLANHNQAPRPRSGLARATQNYVQNPRDPGREAWSSLPMRREHSAFAPIPNTRAAQYMAEHAPQSQQTLSPSRQRRSLLPHSANHNYTSPRPTPTRERTRGDTIYGENFPPSPNEERWDATRDENAMQYENSEQHEGGDLRDFEYDQAGDNWCSEEGDLLPTVLRSNDHGMRFEPTDEPEGGFPVIHRDDPEAGLRGMATDWIREMWTDPPNSVVLVDVFNYRYSEDDAYNRRVEENLRRAFEFISDESGFDVVPPEPEDGARTRARNLPTLWAIRGLTPDGVARALERRTWSFPSISFHTSPRSTPIPRWIMMLEGFLNDNERNIRAAILRVLEEPDMRRWLERMVSSNPDFTGWQVDRAVCAVMQTDANGVDGSPISAPADTGASLMEPGECATAGCHVHVSERSTMKNGGAREAYS</sequence>
<feature type="compositionally biased region" description="Polar residues" evidence="1">
    <location>
        <begin position="69"/>
        <end position="78"/>
    </location>
</feature>
<protein>
    <submittedName>
        <fullName evidence="2">Uncharacterized protein</fullName>
    </submittedName>
</protein>
<evidence type="ECO:0000313" key="2">
    <source>
        <dbReference type="EMBL" id="TFK80200.1"/>
    </source>
</evidence>
<gene>
    <name evidence="2" type="ORF">K466DRAFT_605538</name>
</gene>
<dbReference type="InParanoid" id="A0A5C3NW16"/>
<evidence type="ECO:0000313" key="3">
    <source>
        <dbReference type="Proteomes" id="UP000308197"/>
    </source>
</evidence>
<dbReference type="AlphaFoldDB" id="A0A5C3NW16"/>
<accession>A0A5C3NW16</accession>
<dbReference type="EMBL" id="ML211825">
    <property type="protein sequence ID" value="TFK80200.1"/>
    <property type="molecule type" value="Genomic_DNA"/>
</dbReference>
<dbReference type="Proteomes" id="UP000308197">
    <property type="component" value="Unassembled WGS sequence"/>
</dbReference>
<organism evidence="2 3">
    <name type="scientific">Polyporus arcularius HHB13444</name>
    <dbReference type="NCBI Taxonomy" id="1314778"/>
    <lineage>
        <taxon>Eukaryota</taxon>
        <taxon>Fungi</taxon>
        <taxon>Dikarya</taxon>
        <taxon>Basidiomycota</taxon>
        <taxon>Agaricomycotina</taxon>
        <taxon>Agaricomycetes</taxon>
        <taxon>Polyporales</taxon>
        <taxon>Polyporaceae</taxon>
        <taxon>Polyporus</taxon>
    </lineage>
</organism>
<name>A0A5C3NW16_9APHY</name>
<keyword evidence="3" id="KW-1185">Reference proteome</keyword>
<feature type="region of interest" description="Disordered" evidence="1">
    <location>
        <begin position="1"/>
        <end position="124"/>
    </location>
</feature>
<proteinExistence type="predicted"/>